<feature type="domain" description="N-acetyltransferase" evidence="1">
    <location>
        <begin position="110"/>
        <end position="162"/>
    </location>
</feature>
<reference evidence="2 3" key="1">
    <citation type="submission" date="2024-08" db="EMBL/GenBank/DDBJ databases">
        <title>Gnathostoma spinigerum genome.</title>
        <authorList>
            <person name="Gonzalez-Bertolin B."/>
            <person name="Monzon S."/>
            <person name="Zaballos A."/>
            <person name="Jimenez P."/>
            <person name="Dekumyoy P."/>
            <person name="Varona S."/>
            <person name="Cuesta I."/>
            <person name="Sumanam S."/>
            <person name="Adisakwattana P."/>
            <person name="Gasser R.B."/>
            <person name="Hernandez-Gonzalez A."/>
            <person name="Young N.D."/>
            <person name="Perteguer M.J."/>
        </authorList>
    </citation>
    <scope>NUCLEOTIDE SEQUENCE [LARGE SCALE GENOMIC DNA]</scope>
    <source>
        <strain evidence="2">AL3</strain>
        <tissue evidence="2">Liver</tissue>
    </source>
</reference>
<accession>A0ABD6EVB0</accession>
<evidence type="ECO:0000259" key="1">
    <source>
        <dbReference type="Pfam" id="PF00583"/>
    </source>
</evidence>
<dbReference type="InterPro" id="IPR016181">
    <property type="entry name" value="Acyl_CoA_acyltransferase"/>
</dbReference>
<dbReference type="Proteomes" id="UP001608902">
    <property type="component" value="Unassembled WGS sequence"/>
</dbReference>
<proteinExistence type="predicted"/>
<dbReference type="Pfam" id="PF00583">
    <property type="entry name" value="Acetyltransf_1"/>
    <property type="match status" value="1"/>
</dbReference>
<evidence type="ECO:0000313" key="3">
    <source>
        <dbReference type="Proteomes" id="UP001608902"/>
    </source>
</evidence>
<evidence type="ECO:0000313" key="2">
    <source>
        <dbReference type="EMBL" id="MFH4981401.1"/>
    </source>
</evidence>
<keyword evidence="3" id="KW-1185">Reference proteome</keyword>
<dbReference type="EMBL" id="JBGFUD010007137">
    <property type="protein sequence ID" value="MFH4981401.1"/>
    <property type="molecule type" value="Genomic_DNA"/>
</dbReference>
<gene>
    <name evidence="2" type="ORF">AB6A40_008110</name>
</gene>
<dbReference type="AlphaFoldDB" id="A0ABD6EVB0"/>
<dbReference type="PANTHER" id="PTHR20905">
    <property type="entry name" value="N-ACETYLTRANSFERASE-RELATED"/>
    <property type="match status" value="1"/>
</dbReference>
<dbReference type="Gene3D" id="3.40.630.30">
    <property type="match status" value="1"/>
</dbReference>
<dbReference type="CDD" id="cd04301">
    <property type="entry name" value="NAT_SF"/>
    <property type="match status" value="1"/>
</dbReference>
<organism evidence="2 3">
    <name type="scientific">Gnathostoma spinigerum</name>
    <dbReference type="NCBI Taxonomy" id="75299"/>
    <lineage>
        <taxon>Eukaryota</taxon>
        <taxon>Metazoa</taxon>
        <taxon>Ecdysozoa</taxon>
        <taxon>Nematoda</taxon>
        <taxon>Chromadorea</taxon>
        <taxon>Rhabditida</taxon>
        <taxon>Spirurina</taxon>
        <taxon>Gnathostomatomorpha</taxon>
        <taxon>Gnathostomatoidea</taxon>
        <taxon>Gnathostomatidae</taxon>
        <taxon>Gnathostoma</taxon>
    </lineage>
</organism>
<dbReference type="InterPro" id="IPR000182">
    <property type="entry name" value="GNAT_dom"/>
</dbReference>
<protein>
    <recommendedName>
        <fullName evidence="1">N-acetyltransferase domain-containing protein</fullName>
    </recommendedName>
</protein>
<name>A0ABD6EVB0_9BILA</name>
<sequence length="202" mass="23032">MTQCTTCGPRYDPCNVPGLTKTGLQSSLSYAMTTKDNQIVAVRIADIVERPHAATDKKDASDNTVESGIEYKKQTKKLSGKAKMIFDILNKLETKMWELIDTRIQRLFRIQILSVDRNFTRRGIARKLTEYNIEEAQRMGCEGVMVEATSFKTQNLFAELGYQLICDINHKDWTTPDGNQIFSCDDHHTTSSKLFYKPLPKL</sequence>
<dbReference type="PANTHER" id="PTHR20905:SF30">
    <property type="entry name" value="N-ACETYLTRANSFERASE DOMAIN-CONTAINING PROTEIN"/>
    <property type="match status" value="1"/>
</dbReference>
<comment type="caution">
    <text evidence="2">The sequence shown here is derived from an EMBL/GenBank/DDBJ whole genome shotgun (WGS) entry which is preliminary data.</text>
</comment>
<dbReference type="SUPFAM" id="SSF55729">
    <property type="entry name" value="Acyl-CoA N-acyltransferases (Nat)"/>
    <property type="match status" value="1"/>
</dbReference>